<evidence type="ECO:0000313" key="2">
    <source>
        <dbReference type="Proteomes" id="UP000215914"/>
    </source>
</evidence>
<dbReference type="Proteomes" id="UP000215914">
    <property type="component" value="Unassembled WGS sequence"/>
</dbReference>
<organism evidence="1 2">
    <name type="scientific">Helianthus annuus</name>
    <name type="common">Common sunflower</name>
    <dbReference type="NCBI Taxonomy" id="4232"/>
    <lineage>
        <taxon>Eukaryota</taxon>
        <taxon>Viridiplantae</taxon>
        <taxon>Streptophyta</taxon>
        <taxon>Embryophyta</taxon>
        <taxon>Tracheophyta</taxon>
        <taxon>Spermatophyta</taxon>
        <taxon>Magnoliopsida</taxon>
        <taxon>eudicotyledons</taxon>
        <taxon>Gunneridae</taxon>
        <taxon>Pentapetalae</taxon>
        <taxon>asterids</taxon>
        <taxon>campanulids</taxon>
        <taxon>Asterales</taxon>
        <taxon>Asteraceae</taxon>
        <taxon>Asteroideae</taxon>
        <taxon>Heliantheae alliance</taxon>
        <taxon>Heliantheae</taxon>
        <taxon>Helianthus</taxon>
    </lineage>
</organism>
<dbReference type="AlphaFoldDB" id="A0A9K3HIF6"/>
<keyword evidence="2" id="KW-1185">Reference proteome</keyword>
<gene>
    <name evidence="1" type="ORF">HanXRQr2_Chr12g0553361</name>
</gene>
<reference evidence="1" key="1">
    <citation type="journal article" date="2017" name="Nature">
        <title>The sunflower genome provides insights into oil metabolism, flowering and Asterid evolution.</title>
        <authorList>
            <person name="Badouin H."/>
            <person name="Gouzy J."/>
            <person name="Grassa C.J."/>
            <person name="Murat F."/>
            <person name="Staton S.E."/>
            <person name="Cottret L."/>
            <person name="Lelandais-Briere C."/>
            <person name="Owens G.L."/>
            <person name="Carrere S."/>
            <person name="Mayjonade B."/>
            <person name="Legrand L."/>
            <person name="Gill N."/>
            <person name="Kane N.C."/>
            <person name="Bowers J.E."/>
            <person name="Hubner S."/>
            <person name="Bellec A."/>
            <person name="Berard A."/>
            <person name="Berges H."/>
            <person name="Blanchet N."/>
            <person name="Boniface M.C."/>
            <person name="Brunel D."/>
            <person name="Catrice O."/>
            <person name="Chaidir N."/>
            <person name="Claudel C."/>
            <person name="Donnadieu C."/>
            <person name="Faraut T."/>
            <person name="Fievet G."/>
            <person name="Helmstetter N."/>
            <person name="King M."/>
            <person name="Knapp S.J."/>
            <person name="Lai Z."/>
            <person name="Le Paslier M.C."/>
            <person name="Lippi Y."/>
            <person name="Lorenzon L."/>
            <person name="Mandel J.R."/>
            <person name="Marage G."/>
            <person name="Marchand G."/>
            <person name="Marquand E."/>
            <person name="Bret-Mestries E."/>
            <person name="Morien E."/>
            <person name="Nambeesan S."/>
            <person name="Nguyen T."/>
            <person name="Pegot-Espagnet P."/>
            <person name="Pouilly N."/>
            <person name="Raftis F."/>
            <person name="Sallet E."/>
            <person name="Schiex T."/>
            <person name="Thomas J."/>
            <person name="Vandecasteele C."/>
            <person name="Vares D."/>
            <person name="Vear F."/>
            <person name="Vautrin S."/>
            <person name="Crespi M."/>
            <person name="Mangin B."/>
            <person name="Burke J.M."/>
            <person name="Salse J."/>
            <person name="Munos S."/>
            <person name="Vincourt P."/>
            <person name="Rieseberg L.H."/>
            <person name="Langlade N.B."/>
        </authorList>
    </citation>
    <scope>NUCLEOTIDE SEQUENCE</scope>
    <source>
        <tissue evidence="1">Leaves</tissue>
    </source>
</reference>
<evidence type="ECO:0000313" key="1">
    <source>
        <dbReference type="EMBL" id="KAF5778929.1"/>
    </source>
</evidence>
<reference evidence="1" key="2">
    <citation type="submission" date="2020-06" db="EMBL/GenBank/DDBJ databases">
        <title>Helianthus annuus Genome sequencing and assembly Release 2.</title>
        <authorList>
            <person name="Gouzy J."/>
            <person name="Langlade N."/>
            <person name="Munos S."/>
        </authorList>
    </citation>
    <scope>NUCLEOTIDE SEQUENCE</scope>
    <source>
        <tissue evidence="1">Leaves</tissue>
    </source>
</reference>
<proteinExistence type="predicted"/>
<protein>
    <submittedName>
        <fullName evidence="1">Uncharacterized protein</fullName>
    </submittedName>
</protein>
<dbReference type="Gramene" id="mRNA:HanXRQr2_Chr12g0553361">
    <property type="protein sequence ID" value="CDS:HanXRQr2_Chr12g0553361.1"/>
    <property type="gene ID" value="HanXRQr2_Chr12g0553361"/>
</dbReference>
<sequence>MSKLDPVPVPNRYRWTGDFFGTDSVPTFDIFGTGSVLDGTELIPIVSAAAISLFLL</sequence>
<comment type="caution">
    <text evidence="1">The sequence shown here is derived from an EMBL/GenBank/DDBJ whole genome shotgun (WGS) entry which is preliminary data.</text>
</comment>
<accession>A0A9K3HIF6</accession>
<dbReference type="EMBL" id="MNCJ02000327">
    <property type="protein sequence ID" value="KAF5778929.1"/>
    <property type="molecule type" value="Genomic_DNA"/>
</dbReference>
<name>A0A9K3HIF6_HELAN</name>